<dbReference type="CDD" id="cd06140">
    <property type="entry name" value="DNA_polA_I_Bacillus_like_exo"/>
    <property type="match status" value="1"/>
</dbReference>
<dbReference type="InterPro" id="IPR012337">
    <property type="entry name" value="RNaseH-like_sf"/>
</dbReference>
<comment type="catalytic activity">
    <reaction evidence="9 12">
        <text>DNA(n) + a 2'-deoxyribonucleoside 5'-triphosphate = DNA(n+1) + diphosphate</text>
        <dbReference type="Rhea" id="RHEA:22508"/>
        <dbReference type="Rhea" id="RHEA-COMP:17339"/>
        <dbReference type="Rhea" id="RHEA-COMP:17340"/>
        <dbReference type="ChEBI" id="CHEBI:33019"/>
        <dbReference type="ChEBI" id="CHEBI:61560"/>
        <dbReference type="ChEBI" id="CHEBI:173112"/>
        <dbReference type="EC" id="2.7.7.7"/>
    </reaction>
</comment>
<comment type="function">
    <text evidence="10">5'-3' exonuclease acting preferentially on double-stranded DNA.</text>
</comment>
<dbReference type="InterPro" id="IPR020045">
    <property type="entry name" value="DNA_polI_H3TH"/>
</dbReference>
<dbReference type="SUPFAM" id="SSF88723">
    <property type="entry name" value="PIN domain-like"/>
    <property type="match status" value="1"/>
</dbReference>
<evidence type="ECO:0000256" key="2">
    <source>
        <dbReference type="ARBA" id="ARBA00022679"/>
    </source>
</evidence>
<organism evidence="15 16">
    <name type="scientific">Spiroplasma litorale</name>
    <dbReference type="NCBI Taxonomy" id="216942"/>
    <lineage>
        <taxon>Bacteria</taxon>
        <taxon>Bacillati</taxon>
        <taxon>Mycoplasmatota</taxon>
        <taxon>Mollicutes</taxon>
        <taxon>Entomoplasmatales</taxon>
        <taxon>Spiroplasmataceae</taxon>
        <taxon>Spiroplasma</taxon>
    </lineage>
</organism>
<dbReference type="Gene3D" id="3.30.70.370">
    <property type="match status" value="1"/>
</dbReference>
<reference evidence="15 16" key="1">
    <citation type="journal article" date="2015" name="Genome Announc.">
        <title>Complete Genome Sequence of Spiroplasma litorale TN-1T (DSM 21781), a Bacterium Isolated from a Green-Eyed Horsefly (Tabanus nigrovittatus).</title>
        <authorList>
            <person name="Lo W.S."/>
            <person name="Lai Y.C."/>
            <person name="Lien Y.W."/>
            <person name="Wang T.H."/>
            <person name="Kuo C.H."/>
        </authorList>
    </citation>
    <scope>NUCLEOTIDE SEQUENCE [LARGE SCALE GENOMIC DNA]</scope>
    <source>
        <strain evidence="15 16">TN-1</strain>
    </source>
</reference>
<dbReference type="NCBIfam" id="TIGR00593">
    <property type="entry name" value="pola"/>
    <property type="match status" value="1"/>
</dbReference>
<evidence type="ECO:0000256" key="4">
    <source>
        <dbReference type="ARBA" id="ARBA00022705"/>
    </source>
</evidence>
<evidence type="ECO:0000256" key="5">
    <source>
        <dbReference type="ARBA" id="ARBA00022763"/>
    </source>
</evidence>
<proteinExistence type="inferred from homology"/>
<comment type="function">
    <text evidence="12">In addition to polymerase activity, this DNA polymerase exhibits 5'-3' exonuclease activity.</text>
</comment>
<dbReference type="Gene3D" id="3.40.50.1010">
    <property type="entry name" value="5'-nuclease"/>
    <property type="match status" value="1"/>
</dbReference>
<keyword evidence="3 12" id="KW-0548">Nucleotidyltransferase</keyword>
<evidence type="ECO:0000256" key="11">
    <source>
        <dbReference type="NCBIfam" id="TIGR00593"/>
    </source>
</evidence>
<dbReference type="Gene3D" id="3.30.420.10">
    <property type="entry name" value="Ribonuclease H-like superfamily/Ribonuclease H"/>
    <property type="match status" value="1"/>
</dbReference>
<dbReference type="InterPro" id="IPR008918">
    <property type="entry name" value="HhH2"/>
</dbReference>
<dbReference type="FunFam" id="1.10.150.20:FF:000003">
    <property type="entry name" value="DNA polymerase I"/>
    <property type="match status" value="1"/>
</dbReference>
<dbReference type="InterPro" id="IPR020046">
    <property type="entry name" value="5-3_exonucl_a-hlix_arch_N"/>
</dbReference>
<dbReference type="SMART" id="SM00279">
    <property type="entry name" value="HhH2"/>
    <property type="match status" value="1"/>
</dbReference>
<sequence>MKKYLLVDGNSLLFRAFYSSFGRVTLTTTSGTPTNAVFSFINMLFNINTKFNYDSIIVAFDKGKKTFRHEKLPSYKDGRQKTPQELVLQFPIVREFLSSANIKWYEIDNYEADDILGTISKKLELENDNLIHILTSDQDMYQLISEKTFVLSPQTGTSDILIYDRYKLNEKWGIEPEQVADYKGLRGDQSDNIKGVQGIGEKTAKELLNIYNSIENIYKNIEEIKGAKKEKLINGKEDAFLSKEIATIYIDVKMDFCFDDTKIDYEKLKPFFQKYEMLSLVKKYCQNIEPSKNLSSYKIIDVWNQSYECELNSIYIEILNDNYQIPDVVGIAISNDKGTFYFKNLGQKEVNIFNWNENAVDNEFQSFLLNKKFDTYDIKKTIITLKNMGYNVNLENFEYDMMLATYVLNSSIKSNFDSHLIFLKPEYELKTFEEIFGKGAKKTKNINDKDKEEYIIEKSILIKDLKKEVFDKLNASNQYFLYSDMELKFAKVLIEMEIEGVLIDTNELKLQTKNIIEQINILEEDVKIDFKDFIDLDFNINSPKQLKELLYDKLKLPNSNKGSTDKETLEKLVDINPTISKILLLRKLQKLYSTYLKGFEKYIYADKKIHTIFNQTLTTTGRLSSIYPNIQNISIRDEIQREFRKIFVCEEGYTFLSFDYSQIELRVLADVANVKSLINSFENNKDIHEEAAKKIFGIEDRQVTKDERRIAKTFNFGILYGLSDFGLSKDLNITVKKAKEYIESYYNSFPEILEFKKSTIEFAKQFSYVVTLASRRRYIYELQSTNFMVRQFGERAAVNAVIQGTAADILKVAMININDIFKSKNIFMVAQIHDEIIFKIKKNDVEKAIPIIEDNMKQAYEYILKNYNHNRSSRVSLDVNYSVGKNWLELK</sequence>
<dbReference type="InterPro" id="IPR029060">
    <property type="entry name" value="PIN-like_dom_sf"/>
</dbReference>
<dbReference type="CDD" id="cd09898">
    <property type="entry name" value="H3TH_53EXO"/>
    <property type="match status" value="1"/>
</dbReference>
<dbReference type="PANTHER" id="PTHR10133:SF27">
    <property type="entry name" value="DNA POLYMERASE NU"/>
    <property type="match status" value="1"/>
</dbReference>
<dbReference type="GO" id="GO:0006302">
    <property type="term" value="P:double-strand break repair"/>
    <property type="evidence" value="ECO:0007669"/>
    <property type="project" value="TreeGrafter"/>
</dbReference>
<dbReference type="InterPro" id="IPR036279">
    <property type="entry name" value="5-3_exonuclease_C_sf"/>
</dbReference>
<dbReference type="PATRIC" id="fig|216942.3.peg.162"/>
<evidence type="ECO:0000256" key="10">
    <source>
        <dbReference type="ARBA" id="ARBA00049957"/>
    </source>
</evidence>
<dbReference type="Gene3D" id="1.20.1060.10">
    <property type="entry name" value="Taq DNA Polymerase, Chain T, domain 4"/>
    <property type="match status" value="1"/>
</dbReference>
<keyword evidence="5 12" id="KW-0227">DNA damage</keyword>
<evidence type="ECO:0000256" key="8">
    <source>
        <dbReference type="ARBA" id="ARBA00023204"/>
    </source>
</evidence>
<dbReference type="STRING" id="216942.SLITO_v1c01620"/>
<dbReference type="InterPro" id="IPR019760">
    <property type="entry name" value="DNA-dir_DNA_pol_A_CS"/>
</dbReference>
<evidence type="ECO:0000256" key="6">
    <source>
        <dbReference type="ARBA" id="ARBA00022932"/>
    </source>
</evidence>
<dbReference type="InterPro" id="IPR002298">
    <property type="entry name" value="DNA_polymerase_A"/>
</dbReference>
<dbReference type="Pfam" id="PF00476">
    <property type="entry name" value="DNA_pol_A"/>
    <property type="match status" value="1"/>
</dbReference>
<dbReference type="FunFam" id="1.10.150.20:FF:000002">
    <property type="entry name" value="DNA polymerase I"/>
    <property type="match status" value="1"/>
</dbReference>
<dbReference type="OrthoDB" id="9806424at2"/>
<keyword evidence="12" id="KW-0540">Nuclease</keyword>
<keyword evidence="8 12" id="KW-0234">DNA repair</keyword>
<dbReference type="SMART" id="SM00475">
    <property type="entry name" value="53EXOc"/>
    <property type="match status" value="1"/>
</dbReference>
<keyword evidence="12" id="KW-0378">Hydrolase</keyword>
<accession>A0A0K1W0Y8</accession>
<evidence type="ECO:0000256" key="1">
    <source>
        <dbReference type="ARBA" id="ARBA00007705"/>
    </source>
</evidence>
<dbReference type="InterPro" id="IPR054690">
    <property type="entry name" value="DNA_polI_exonuclease"/>
</dbReference>
<dbReference type="EC" id="2.7.7.7" evidence="11 12"/>
<dbReference type="CDD" id="cd08637">
    <property type="entry name" value="DNA_pol_A_pol_I_C"/>
    <property type="match status" value="1"/>
</dbReference>
<keyword evidence="2 12" id="KW-0808">Transferase</keyword>
<evidence type="ECO:0000259" key="14">
    <source>
        <dbReference type="SMART" id="SM00482"/>
    </source>
</evidence>
<dbReference type="PROSITE" id="PS00447">
    <property type="entry name" value="DNA_POLYMERASE_A"/>
    <property type="match status" value="1"/>
</dbReference>
<dbReference type="PANTHER" id="PTHR10133">
    <property type="entry name" value="DNA POLYMERASE I"/>
    <property type="match status" value="1"/>
</dbReference>
<dbReference type="InterPro" id="IPR002421">
    <property type="entry name" value="5-3_exonuclease"/>
</dbReference>
<dbReference type="PRINTS" id="PR00868">
    <property type="entry name" value="DNAPOLI"/>
</dbReference>
<dbReference type="KEGG" id="sll:SLITO_v1c01620"/>
<dbReference type="Gene3D" id="1.10.150.20">
    <property type="entry name" value="5' to 3' exonuclease, C-terminal subdomain"/>
    <property type="match status" value="2"/>
</dbReference>
<evidence type="ECO:0000313" key="16">
    <source>
        <dbReference type="Proteomes" id="UP000067476"/>
    </source>
</evidence>
<evidence type="ECO:0000256" key="12">
    <source>
        <dbReference type="RuleBase" id="RU004460"/>
    </source>
</evidence>
<dbReference type="Pfam" id="PF22619">
    <property type="entry name" value="DNA_polI_exo1"/>
    <property type="match status" value="1"/>
</dbReference>
<dbReference type="InterPro" id="IPR043502">
    <property type="entry name" value="DNA/RNA_pol_sf"/>
</dbReference>
<keyword evidence="4 12" id="KW-0235">DNA replication</keyword>
<dbReference type="GO" id="GO:0006261">
    <property type="term" value="P:DNA-templated DNA replication"/>
    <property type="evidence" value="ECO:0007669"/>
    <property type="project" value="UniProtKB-UniRule"/>
</dbReference>
<gene>
    <name evidence="12 15" type="primary">polA</name>
    <name evidence="15" type="ORF">SLITO_v1c01620</name>
</gene>
<keyword evidence="12" id="KW-0269">Exonuclease</keyword>
<dbReference type="InterPro" id="IPR018320">
    <property type="entry name" value="DNA_polymerase_1"/>
</dbReference>
<dbReference type="SUPFAM" id="SSF53098">
    <property type="entry name" value="Ribonuclease H-like"/>
    <property type="match status" value="1"/>
</dbReference>
<dbReference type="AlphaFoldDB" id="A0A0K1W0Y8"/>
<dbReference type="NCBIfam" id="NF004397">
    <property type="entry name" value="PRK05755.1"/>
    <property type="match status" value="1"/>
</dbReference>
<evidence type="ECO:0000256" key="7">
    <source>
        <dbReference type="ARBA" id="ARBA00023125"/>
    </source>
</evidence>
<name>A0A0K1W0Y8_9MOLU</name>
<dbReference type="Pfam" id="PF01367">
    <property type="entry name" value="5_3_exonuc"/>
    <property type="match status" value="1"/>
</dbReference>
<keyword evidence="7 12" id="KW-0238">DNA-binding</keyword>
<dbReference type="CDD" id="cd09859">
    <property type="entry name" value="PIN_53EXO"/>
    <property type="match status" value="1"/>
</dbReference>
<feature type="domain" description="5'-3' exonuclease" evidence="13">
    <location>
        <begin position="2"/>
        <end position="264"/>
    </location>
</feature>
<dbReference type="GO" id="GO:0003677">
    <property type="term" value="F:DNA binding"/>
    <property type="evidence" value="ECO:0007669"/>
    <property type="project" value="UniProtKB-UniRule"/>
</dbReference>
<protein>
    <recommendedName>
        <fullName evidence="11 12">DNA polymerase I</fullName>
        <ecNumber evidence="11 12">2.7.7.7</ecNumber>
    </recommendedName>
</protein>
<evidence type="ECO:0000256" key="9">
    <source>
        <dbReference type="ARBA" id="ARBA00049244"/>
    </source>
</evidence>
<dbReference type="GO" id="GO:0003887">
    <property type="term" value="F:DNA-directed DNA polymerase activity"/>
    <property type="evidence" value="ECO:0007669"/>
    <property type="project" value="UniProtKB-UniRule"/>
</dbReference>
<dbReference type="InterPro" id="IPR001098">
    <property type="entry name" value="DNA-dir_DNA_pol_A_palm_dom"/>
</dbReference>
<keyword evidence="16" id="KW-1185">Reference proteome</keyword>
<dbReference type="Pfam" id="PF02739">
    <property type="entry name" value="5_3_exonuc_N"/>
    <property type="match status" value="1"/>
</dbReference>
<evidence type="ECO:0000256" key="3">
    <source>
        <dbReference type="ARBA" id="ARBA00022695"/>
    </source>
</evidence>
<dbReference type="SUPFAM" id="SSF56672">
    <property type="entry name" value="DNA/RNA polymerases"/>
    <property type="match status" value="1"/>
</dbReference>
<keyword evidence="6 12" id="KW-0239">DNA-directed DNA polymerase</keyword>
<dbReference type="SMART" id="SM00482">
    <property type="entry name" value="POLAc"/>
    <property type="match status" value="1"/>
</dbReference>
<dbReference type="RefSeq" id="WP_075057925.1">
    <property type="nucleotide sequence ID" value="NZ_CP012357.1"/>
</dbReference>
<dbReference type="InterPro" id="IPR036397">
    <property type="entry name" value="RNaseH_sf"/>
</dbReference>
<evidence type="ECO:0000313" key="15">
    <source>
        <dbReference type="EMBL" id="AKX33828.1"/>
    </source>
</evidence>
<dbReference type="Proteomes" id="UP000067476">
    <property type="component" value="Chromosome"/>
</dbReference>
<dbReference type="GO" id="GO:0008409">
    <property type="term" value="F:5'-3' exonuclease activity"/>
    <property type="evidence" value="ECO:0007669"/>
    <property type="project" value="UniProtKB-UniRule"/>
</dbReference>
<dbReference type="SUPFAM" id="SSF47807">
    <property type="entry name" value="5' to 3' exonuclease, C-terminal subdomain"/>
    <property type="match status" value="1"/>
</dbReference>
<comment type="similarity">
    <text evidence="1 12">Belongs to the DNA polymerase type-A family.</text>
</comment>
<feature type="domain" description="DNA-directed DNA polymerase family A palm" evidence="14">
    <location>
        <begin position="640"/>
        <end position="844"/>
    </location>
</feature>
<evidence type="ECO:0000259" key="13">
    <source>
        <dbReference type="SMART" id="SM00475"/>
    </source>
</evidence>
<dbReference type="EMBL" id="CP012357">
    <property type="protein sequence ID" value="AKX33828.1"/>
    <property type="molecule type" value="Genomic_DNA"/>
</dbReference>